<gene>
    <name evidence="1" type="ORF">PCL_07403</name>
</gene>
<name>A0A2U3DS85_PURLI</name>
<evidence type="ECO:0000313" key="2">
    <source>
        <dbReference type="Proteomes" id="UP000245956"/>
    </source>
</evidence>
<accession>A0A2U3DS85</accession>
<sequence length="297" mass="33190">MARNSAATMKRVALRKELPAKGNDPASVPLPRRRVRIRRPAEGSVYDIPHQHAGLSPLVRPNFRTDMHASPPGVRFDPTPLPGSHLDLPVLLPRSTGAQPEQSRIFKTFCSTFADKETRALAHTRSMAIGNTLSSLWPDTFREPILMPELHLFVGDRVYHDAVRTHALWNFPEDCACSPKASFTTVSTETADSRTVNSQTEYELSNSPMLCYVNRSQLSATRNIHPPMDHRGAVNLPVFRLQKAKAERTIPAIPDHDVQFAAMFLAMAQRHFYPTPPATGLVLDHKRTRDPHASSEL</sequence>
<organism evidence="1 2">
    <name type="scientific">Purpureocillium lilacinum</name>
    <name type="common">Paecilomyces lilacinus</name>
    <dbReference type="NCBI Taxonomy" id="33203"/>
    <lineage>
        <taxon>Eukaryota</taxon>
        <taxon>Fungi</taxon>
        <taxon>Dikarya</taxon>
        <taxon>Ascomycota</taxon>
        <taxon>Pezizomycotina</taxon>
        <taxon>Sordariomycetes</taxon>
        <taxon>Hypocreomycetidae</taxon>
        <taxon>Hypocreales</taxon>
        <taxon>Ophiocordycipitaceae</taxon>
        <taxon>Purpureocillium</taxon>
    </lineage>
</organism>
<dbReference type="Proteomes" id="UP000245956">
    <property type="component" value="Unassembled WGS sequence"/>
</dbReference>
<comment type="caution">
    <text evidence="1">The sequence shown here is derived from an EMBL/GenBank/DDBJ whole genome shotgun (WGS) entry which is preliminary data.</text>
</comment>
<proteinExistence type="predicted"/>
<dbReference type="EMBL" id="LCWV01000038">
    <property type="protein sequence ID" value="PWI65104.1"/>
    <property type="molecule type" value="Genomic_DNA"/>
</dbReference>
<evidence type="ECO:0000313" key="1">
    <source>
        <dbReference type="EMBL" id="PWI65104.1"/>
    </source>
</evidence>
<dbReference type="AlphaFoldDB" id="A0A2U3DS85"/>
<reference evidence="1 2" key="1">
    <citation type="journal article" date="2016" name="Front. Microbiol.">
        <title>Genome and transcriptome sequences reveal the specific parasitism of the nematophagous Purpureocillium lilacinum 36-1.</title>
        <authorList>
            <person name="Xie J."/>
            <person name="Li S."/>
            <person name="Mo C."/>
            <person name="Xiao X."/>
            <person name="Peng D."/>
            <person name="Wang G."/>
            <person name="Xiao Y."/>
        </authorList>
    </citation>
    <scope>NUCLEOTIDE SEQUENCE [LARGE SCALE GENOMIC DNA]</scope>
    <source>
        <strain evidence="1 2">36-1</strain>
    </source>
</reference>
<protein>
    <submittedName>
        <fullName evidence="1">Uncharacterized protein</fullName>
    </submittedName>
</protein>